<organism evidence="4 5">
    <name type="scientific">Algoriphagus boritolerans DSM 17298 = JCM 18970</name>
    <dbReference type="NCBI Taxonomy" id="1120964"/>
    <lineage>
        <taxon>Bacteria</taxon>
        <taxon>Pseudomonadati</taxon>
        <taxon>Bacteroidota</taxon>
        <taxon>Cytophagia</taxon>
        <taxon>Cytophagales</taxon>
        <taxon>Cyclobacteriaceae</taxon>
        <taxon>Algoriphagus</taxon>
    </lineage>
</organism>
<sequence>MEKRIRIGLIDDEPLALSRLEGFIAGIPGYEVVFMETDPISGLHKALREMCDVLITDIQMGQINGLLICEQMEEIGMPVIICSAHEEYALQSIEVSVSGYLVKPVKILTLKQTLEKVTKRMDGYLQRKKDAQKQFLLVEDPDRFGLTRVFFSDVHYIEQRDNYTHFITTKGEIVQRSTLSFVESSINYPNLIRIHRSFLVNVEMVEKVMAKEVILENGVTIPIGPNYKDRFLDTFLIRVSR</sequence>
<evidence type="ECO:0000313" key="5">
    <source>
        <dbReference type="Proteomes" id="UP000236736"/>
    </source>
</evidence>
<feature type="domain" description="Response regulatory" evidence="2">
    <location>
        <begin position="6"/>
        <end position="118"/>
    </location>
</feature>
<dbReference type="PANTHER" id="PTHR37299">
    <property type="entry name" value="TRANSCRIPTIONAL REGULATOR-RELATED"/>
    <property type="match status" value="1"/>
</dbReference>
<dbReference type="SUPFAM" id="SSF52172">
    <property type="entry name" value="CheY-like"/>
    <property type="match status" value="1"/>
</dbReference>
<dbReference type="Pfam" id="PF04397">
    <property type="entry name" value="LytTR"/>
    <property type="match status" value="1"/>
</dbReference>
<dbReference type="AlphaFoldDB" id="A0A1H5XWY4"/>
<dbReference type="InterPro" id="IPR011006">
    <property type="entry name" value="CheY-like_superfamily"/>
</dbReference>
<feature type="domain" description="HTH LytTR-type" evidence="3">
    <location>
        <begin position="152"/>
        <end position="223"/>
    </location>
</feature>
<protein>
    <submittedName>
        <fullName evidence="4">Two component transcriptional regulator, LytTR family</fullName>
    </submittedName>
</protein>
<name>A0A1H5XWY4_9BACT</name>
<keyword evidence="5" id="KW-1185">Reference proteome</keyword>
<proteinExistence type="predicted"/>
<gene>
    <name evidence="4" type="ORF">SAMN03080598_02707</name>
</gene>
<dbReference type="Gene3D" id="3.40.50.2300">
    <property type="match status" value="1"/>
</dbReference>
<dbReference type="PROSITE" id="PS50110">
    <property type="entry name" value="RESPONSE_REGULATORY"/>
    <property type="match status" value="1"/>
</dbReference>
<keyword evidence="1" id="KW-0597">Phosphoprotein</keyword>
<dbReference type="InterPro" id="IPR046947">
    <property type="entry name" value="LytR-like"/>
</dbReference>
<dbReference type="SMART" id="SM00850">
    <property type="entry name" value="LytTR"/>
    <property type="match status" value="1"/>
</dbReference>
<evidence type="ECO:0000256" key="1">
    <source>
        <dbReference type="PROSITE-ProRule" id="PRU00169"/>
    </source>
</evidence>
<dbReference type="STRING" id="1120964.GCA_001313265_06576"/>
<dbReference type="InterPro" id="IPR001789">
    <property type="entry name" value="Sig_transdc_resp-reg_receiver"/>
</dbReference>
<evidence type="ECO:0000259" key="2">
    <source>
        <dbReference type="PROSITE" id="PS50110"/>
    </source>
</evidence>
<dbReference type="RefSeq" id="WP_103925350.1">
    <property type="nucleotide sequence ID" value="NZ_FNVR01000015.1"/>
</dbReference>
<dbReference type="GO" id="GO:0003677">
    <property type="term" value="F:DNA binding"/>
    <property type="evidence" value="ECO:0007669"/>
    <property type="project" value="InterPro"/>
</dbReference>
<evidence type="ECO:0000313" key="4">
    <source>
        <dbReference type="EMBL" id="SEG15786.1"/>
    </source>
</evidence>
<dbReference type="Pfam" id="PF00072">
    <property type="entry name" value="Response_reg"/>
    <property type="match status" value="1"/>
</dbReference>
<reference evidence="5" key="1">
    <citation type="submission" date="2016-10" db="EMBL/GenBank/DDBJ databases">
        <authorList>
            <person name="Varghese N."/>
            <person name="Submissions S."/>
        </authorList>
    </citation>
    <scope>NUCLEOTIDE SEQUENCE [LARGE SCALE GENOMIC DNA]</scope>
    <source>
        <strain evidence="5">DSM 17298</strain>
    </source>
</reference>
<dbReference type="GO" id="GO:0000156">
    <property type="term" value="F:phosphorelay response regulator activity"/>
    <property type="evidence" value="ECO:0007669"/>
    <property type="project" value="InterPro"/>
</dbReference>
<dbReference type="Proteomes" id="UP000236736">
    <property type="component" value="Unassembled WGS sequence"/>
</dbReference>
<dbReference type="SMART" id="SM00448">
    <property type="entry name" value="REC"/>
    <property type="match status" value="1"/>
</dbReference>
<dbReference type="PROSITE" id="PS50930">
    <property type="entry name" value="HTH_LYTTR"/>
    <property type="match status" value="1"/>
</dbReference>
<dbReference type="InterPro" id="IPR007492">
    <property type="entry name" value="LytTR_DNA-bd_dom"/>
</dbReference>
<accession>A0A1H5XWY4</accession>
<dbReference type="PANTHER" id="PTHR37299:SF1">
    <property type="entry name" value="STAGE 0 SPORULATION PROTEIN A HOMOLOG"/>
    <property type="match status" value="1"/>
</dbReference>
<feature type="modified residue" description="4-aspartylphosphate" evidence="1">
    <location>
        <position position="57"/>
    </location>
</feature>
<evidence type="ECO:0000259" key="3">
    <source>
        <dbReference type="PROSITE" id="PS50930"/>
    </source>
</evidence>
<dbReference type="OrthoDB" id="822409at2"/>
<dbReference type="Gene3D" id="2.40.50.1020">
    <property type="entry name" value="LytTr DNA-binding domain"/>
    <property type="match status" value="1"/>
</dbReference>
<dbReference type="EMBL" id="FNVR01000015">
    <property type="protein sequence ID" value="SEG15786.1"/>
    <property type="molecule type" value="Genomic_DNA"/>
</dbReference>